<protein>
    <submittedName>
        <fullName evidence="1">Uncharacterized protein</fullName>
    </submittedName>
</protein>
<sequence>MRLVEDRRYRIEQGGDPSGKTPIAGEAGLTAAELEDFAARRRLRIGEGGAQRYVDCGNAYGIRGDVAFCQALYEARWLSEKRLVPWAANRLPDLWGSTGRDERWTESFIEEHIRLLYRFAKAEELPGRATPELGRSAIRLQAIDELGYRGELRFWEDLNGKWSPFGFRYGQDVVAIWRNLELWATIRRERMEHIGRMERMERMERGTI</sequence>
<evidence type="ECO:0000313" key="2">
    <source>
        <dbReference type="Proteomes" id="UP000310636"/>
    </source>
</evidence>
<dbReference type="AlphaFoldDB" id="A0A4S4BRK2"/>
<evidence type="ECO:0000313" key="1">
    <source>
        <dbReference type="EMBL" id="THF77071.1"/>
    </source>
</evidence>
<gene>
    <name evidence="1" type="ORF">E6C55_17030</name>
</gene>
<reference evidence="1 2" key="1">
    <citation type="submission" date="2019-04" db="EMBL/GenBank/DDBJ databases">
        <title>Cohnella sp. nov. isolated from preserved vegetables.</title>
        <authorList>
            <person name="Lin S.-Y."/>
            <person name="Hung M.-H."/>
            <person name="Young C.-C."/>
        </authorList>
    </citation>
    <scope>NUCLEOTIDE SEQUENCE [LARGE SCALE GENOMIC DNA]</scope>
    <source>
        <strain evidence="1 2">CC-MHH1044</strain>
    </source>
</reference>
<accession>A0A4S4BRK2</accession>
<dbReference type="EMBL" id="SSOB01000021">
    <property type="protein sequence ID" value="THF77071.1"/>
    <property type="molecule type" value="Genomic_DNA"/>
</dbReference>
<keyword evidence="2" id="KW-1185">Reference proteome</keyword>
<proteinExistence type="predicted"/>
<comment type="caution">
    <text evidence="1">The sequence shown here is derived from an EMBL/GenBank/DDBJ whole genome shotgun (WGS) entry which is preliminary data.</text>
</comment>
<dbReference type="Proteomes" id="UP000310636">
    <property type="component" value="Unassembled WGS sequence"/>
</dbReference>
<organism evidence="1 2">
    <name type="scientific">Cohnella fermenti</name>
    <dbReference type="NCBI Taxonomy" id="2565925"/>
    <lineage>
        <taxon>Bacteria</taxon>
        <taxon>Bacillati</taxon>
        <taxon>Bacillota</taxon>
        <taxon>Bacilli</taxon>
        <taxon>Bacillales</taxon>
        <taxon>Paenibacillaceae</taxon>
        <taxon>Cohnella</taxon>
    </lineage>
</organism>
<name>A0A4S4BRK2_9BACL</name>
<dbReference type="RefSeq" id="WP_136371019.1">
    <property type="nucleotide sequence ID" value="NZ_SSOB01000021.1"/>
</dbReference>
<dbReference type="OrthoDB" id="9763643at2"/>